<organism evidence="1 2">
    <name type="scientific">Bacteroides nordii</name>
    <dbReference type="NCBI Taxonomy" id="291645"/>
    <lineage>
        <taxon>Bacteria</taxon>
        <taxon>Pseudomonadati</taxon>
        <taxon>Bacteroidota</taxon>
        <taxon>Bacteroidia</taxon>
        <taxon>Bacteroidales</taxon>
        <taxon>Bacteroidaceae</taxon>
        <taxon>Bacteroides</taxon>
    </lineage>
</organism>
<evidence type="ECO:0000313" key="2">
    <source>
        <dbReference type="Proteomes" id="UP000284379"/>
    </source>
</evidence>
<proteinExistence type="predicted"/>
<dbReference type="EMBL" id="QSGO01000032">
    <property type="protein sequence ID" value="RHB29421.1"/>
    <property type="molecule type" value="Genomic_DNA"/>
</dbReference>
<dbReference type="RefSeq" id="WP_122202310.1">
    <property type="nucleotide sequence ID" value="NZ_CABJFV010000032.1"/>
</dbReference>
<gene>
    <name evidence="1" type="ORF">DW888_19855</name>
</gene>
<evidence type="ECO:0000313" key="1">
    <source>
        <dbReference type="EMBL" id="RHB29421.1"/>
    </source>
</evidence>
<evidence type="ECO:0008006" key="3">
    <source>
        <dbReference type="Google" id="ProtNLM"/>
    </source>
</evidence>
<dbReference type="AlphaFoldDB" id="A0A413V761"/>
<dbReference type="Proteomes" id="UP000284379">
    <property type="component" value="Unassembled WGS sequence"/>
</dbReference>
<dbReference type="Gene3D" id="3.90.1480.10">
    <property type="entry name" value="Alpha-2,3-sialyltransferase"/>
    <property type="match status" value="1"/>
</dbReference>
<accession>A0A413V761</accession>
<sequence>MNRKLRDTLNNTSKGFGNALDNTVKSFISLLRMMVLSRYSVARQAKRYPELKTTKDCVILANGPSLKRAFEDGEVYCGGRDAFVVNMFIHSPEFWTIKPKFYCIVDGAFFAPTKERHVELMTELAKALNKVDWGMYLCISSSCVNGGLMKELHNRHIKIIRWNTTTFEGFKGLCHFVYRHNMAMPRCQTVTNMALAAAINMGYENVYLYGADHSWTRDLRVDDDNVVCYGDRHVYATGVQVIKKEGSIGHLLNQFAKMFDAHWVINDYARSRGVKIWNCTRDSFVDAYPRKYN</sequence>
<name>A0A413V761_9BACE</name>
<reference evidence="1 2" key="1">
    <citation type="submission" date="2018-08" db="EMBL/GenBank/DDBJ databases">
        <title>A genome reference for cultivated species of the human gut microbiota.</title>
        <authorList>
            <person name="Zou Y."/>
            <person name="Xue W."/>
            <person name="Luo G."/>
        </authorList>
    </citation>
    <scope>NUCLEOTIDE SEQUENCE [LARGE SCALE GENOMIC DNA]</scope>
    <source>
        <strain evidence="1 2">AM40-30BH</strain>
    </source>
</reference>
<comment type="caution">
    <text evidence="1">The sequence shown here is derived from an EMBL/GenBank/DDBJ whole genome shotgun (WGS) entry which is preliminary data.</text>
</comment>
<protein>
    <recommendedName>
        <fullName evidence="3">DUF115 domain-containing protein</fullName>
    </recommendedName>
</protein>